<dbReference type="InterPro" id="IPR036291">
    <property type="entry name" value="NAD(P)-bd_dom_sf"/>
</dbReference>
<feature type="binding site" evidence="1">
    <location>
        <position position="60"/>
    </location>
    <ligand>
        <name>shikimate</name>
        <dbReference type="ChEBI" id="CHEBI:36208"/>
    </ligand>
</feature>
<feature type="active site" description="Proton acceptor" evidence="1">
    <location>
        <position position="64"/>
    </location>
</feature>
<dbReference type="GO" id="GO:0019632">
    <property type="term" value="P:shikimate metabolic process"/>
    <property type="evidence" value="ECO:0007669"/>
    <property type="project" value="TreeGrafter"/>
</dbReference>
<feature type="binding site" evidence="1">
    <location>
        <begin position="122"/>
        <end position="126"/>
    </location>
    <ligand>
        <name>NADP(+)</name>
        <dbReference type="ChEBI" id="CHEBI:58349"/>
    </ligand>
</feature>
<dbReference type="GeneID" id="76207005"/>
<organism evidence="5 6">
    <name type="scientific">Vulcanisaeta souniana JCM 11219</name>
    <dbReference type="NCBI Taxonomy" id="1293586"/>
    <lineage>
        <taxon>Archaea</taxon>
        <taxon>Thermoproteota</taxon>
        <taxon>Thermoprotei</taxon>
        <taxon>Thermoproteales</taxon>
        <taxon>Thermoproteaceae</taxon>
        <taxon>Vulcanisaeta</taxon>
    </lineage>
</organism>
<dbReference type="SUPFAM" id="SSF53223">
    <property type="entry name" value="Aminoacid dehydrogenase-like, N-terminal domain"/>
    <property type="match status" value="1"/>
</dbReference>
<evidence type="ECO:0000313" key="4">
    <source>
        <dbReference type="EMBL" id="BDR92364.1"/>
    </source>
</evidence>
<dbReference type="Proteomes" id="UP000657075">
    <property type="component" value="Unassembled WGS sequence"/>
</dbReference>
<keyword evidence="1" id="KW-0057">Aromatic amino acid biosynthesis</keyword>
<reference evidence="5" key="2">
    <citation type="submission" date="2020-09" db="EMBL/GenBank/DDBJ databases">
        <authorList>
            <person name="Sun Q."/>
            <person name="Ohkuma M."/>
        </authorList>
    </citation>
    <scope>NUCLEOTIDE SEQUENCE</scope>
    <source>
        <strain evidence="5">JCM 11219</strain>
    </source>
</reference>
<dbReference type="EMBL" id="AP026830">
    <property type="protein sequence ID" value="BDR92364.1"/>
    <property type="molecule type" value="Genomic_DNA"/>
</dbReference>
<sequence>MQVYAVIGYPLNHTLSPNIHNYVFKVLGVDSIYVPLRIPPKKLHYFVEVAKDSLGGFNVTMPHKVSIVNLINDVVGPAKVLNSVNTVMNKDGELLGYNTDYIAIRHALSEGGYSGEDALIIGAGGVARAVALALRDLGCSRVYVLNRTLEHGRELCSLIESWGVDCVALSLQPNMGLSAWLLVNATPLGINEPFPMNPRDLGVGLVLDLAYVPKGDTHLIRLAREYSIPHVDGLEILVRQALEADRIWFGDIERPTWKEILLRLRGEYP</sequence>
<accession>A0A830E6K2</accession>
<dbReference type="RefSeq" id="WP_188602931.1">
    <property type="nucleotide sequence ID" value="NZ_AP026830.1"/>
</dbReference>
<dbReference type="Gene3D" id="3.40.50.720">
    <property type="entry name" value="NAD(P)-binding Rossmann-like Domain"/>
    <property type="match status" value="1"/>
</dbReference>
<comment type="function">
    <text evidence="1">Involved in the biosynthesis of the chorismate, which leads to the biosynthesis of aromatic amino acids. Catalyzes the reversible NADPH linked reduction of 3-dehydroshikimate (DHSA) to yield shikimate (SA).</text>
</comment>
<dbReference type="PANTHER" id="PTHR21089:SF1">
    <property type="entry name" value="BIFUNCTIONAL 3-DEHYDROQUINATE DEHYDRATASE_SHIKIMATE DEHYDROGENASE, CHLOROPLASTIC"/>
    <property type="match status" value="1"/>
</dbReference>
<evidence type="ECO:0000313" key="7">
    <source>
        <dbReference type="Proteomes" id="UP001060771"/>
    </source>
</evidence>
<feature type="domain" description="Shikimate dehydrogenase substrate binding N-terminal" evidence="3">
    <location>
        <begin position="6"/>
        <end position="87"/>
    </location>
</feature>
<comment type="caution">
    <text evidence="1">Lacks conserved residue(s) required for the propagation of feature annotation.</text>
</comment>
<dbReference type="GO" id="GO:0009423">
    <property type="term" value="P:chorismate biosynthetic process"/>
    <property type="evidence" value="ECO:0007669"/>
    <property type="project" value="UniProtKB-UniRule"/>
</dbReference>
<comment type="pathway">
    <text evidence="1">Metabolic intermediate biosynthesis; chorismate biosynthesis; chorismate from D-erythrose 4-phosphate and phosphoenolpyruvate: step 4/7.</text>
</comment>
<dbReference type="InterPro" id="IPR046346">
    <property type="entry name" value="Aminoacid_DH-like_N_sf"/>
</dbReference>
<dbReference type="Proteomes" id="UP001060771">
    <property type="component" value="Chromosome"/>
</dbReference>
<evidence type="ECO:0000313" key="6">
    <source>
        <dbReference type="Proteomes" id="UP000657075"/>
    </source>
</evidence>
<dbReference type="UniPathway" id="UPA00053">
    <property type="reaction ID" value="UER00087"/>
</dbReference>
<comment type="similarity">
    <text evidence="1">Belongs to the shikimate dehydrogenase family.</text>
</comment>
<dbReference type="PANTHER" id="PTHR21089">
    <property type="entry name" value="SHIKIMATE DEHYDROGENASE"/>
    <property type="match status" value="1"/>
</dbReference>
<dbReference type="InterPro" id="IPR013708">
    <property type="entry name" value="Shikimate_DH-bd_N"/>
</dbReference>
<evidence type="ECO:0000259" key="3">
    <source>
        <dbReference type="Pfam" id="PF08501"/>
    </source>
</evidence>
<proteinExistence type="inferred from homology"/>
<keyword evidence="7" id="KW-1185">Reference proteome</keyword>
<keyword evidence="1" id="KW-0560">Oxidoreductase</keyword>
<comment type="catalytic activity">
    <reaction evidence="1">
        <text>shikimate + NADP(+) = 3-dehydroshikimate + NADPH + H(+)</text>
        <dbReference type="Rhea" id="RHEA:17737"/>
        <dbReference type="ChEBI" id="CHEBI:15378"/>
        <dbReference type="ChEBI" id="CHEBI:16630"/>
        <dbReference type="ChEBI" id="CHEBI:36208"/>
        <dbReference type="ChEBI" id="CHEBI:57783"/>
        <dbReference type="ChEBI" id="CHEBI:58349"/>
        <dbReference type="EC" id="1.1.1.25"/>
    </reaction>
</comment>
<gene>
    <name evidence="1 5" type="primary">aroE</name>
    <name evidence="5" type="ORF">GCM10007112_09750</name>
    <name evidence="4" type="ORF">Vsou_14570</name>
</gene>
<reference evidence="5" key="1">
    <citation type="journal article" date="2014" name="Int. J. Syst. Evol. Microbiol.">
        <title>Complete genome sequence of Corynebacterium casei LMG S-19264T (=DSM 44701T), isolated from a smear-ripened cheese.</title>
        <authorList>
            <consortium name="US DOE Joint Genome Institute (JGI-PGF)"/>
            <person name="Walter F."/>
            <person name="Albersmeier A."/>
            <person name="Kalinowski J."/>
            <person name="Ruckert C."/>
        </authorList>
    </citation>
    <scope>NUCLEOTIDE SEQUENCE</scope>
    <source>
        <strain evidence="5">JCM 11219</strain>
    </source>
</reference>
<feature type="binding site" evidence="1">
    <location>
        <position position="85"/>
    </location>
    <ligand>
        <name>shikimate</name>
        <dbReference type="ChEBI" id="CHEBI:36208"/>
    </ligand>
</feature>
<keyword evidence="1" id="KW-0028">Amino-acid biosynthesis</keyword>
<dbReference type="Pfam" id="PF01488">
    <property type="entry name" value="Shikimate_DH"/>
    <property type="match status" value="1"/>
</dbReference>
<feature type="binding site" evidence="1">
    <location>
        <begin position="14"/>
        <end position="16"/>
    </location>
    <ligand>
        <name>shikimate</name>
        <dbReference type="ChEBI" id="CHEBI:36208"/>
    </ligand>
</feature>
<feature type="binding site" evidence="1">
    <location>
        <position position="240"/>
    </location>
    <ligand>
        <name>shikimate</name>
        <dbReference type="ChEBI" id="CHEBI:36208"/>
    </ligand>
</feature>
<dbReference type="EC" id="1.1.1.25" evidence="1"/>
<evidence type="ECO:0000313" key="5">
    <source>
        <dbReference type="EMBL" id="GGI74993.1"/>
    </source>
</evidence>
<dbReference type="Gene3D" id="3.40.50.10860">
    <property type="entry name" value="Leucine Dehydrogenase, chain A, domain 1"/>
    <property type="match status" value="1"/>
</dbReference>
<keyword evidence="1" id="KW-0521">NADP</keyword>
<evidence type="ECO:0000256" key="1">
    <source>
        <dbReference type="HAMAP-Rule" id="MF_00222"/>
    </source>
</evidence>
<name>A0A830E6K2_9CREN</name>
<dbReference type="CDD" id="cd01065">
    <property type="entry name" value="NAD_bind_Shikimate_DH"/>
    <property type="match status" value="1"/>
</dbReference>
<comment type="subunit">
    <text evidence="1">Homodimer.</text>
</comment>
<reference evidence="4" key="4">
    <citation type="journal article" date="2023" name="Microbiol. Resour. Announc.">
        <title>Complete Genome Sequence of Vulcanisaeta souniana Strain IC-059, a Hyperthermophilic Archaeon Isolated from Hot Spring Water in Japan.</title>
        <authorList>
            <person name="Kato S."/>
            <person name="Itoh T."/>
            <person name="Wu L."/>
            <person name="Ma J."/>
            <person name="Ohkuma M."/>
        </authorList>
    </citation>
    <scope>NUCLEOTIDE SEQUENCE</scope>
    <source>
        <strain evidence="4">JCM 11219</strain>
    </source>
</reference>
<protein>
    <recommendedName>
        <fullName evidence="1">Shikimate dehydrogenase (NADP(+))</fullName>
        <shortName evidence="1">SDH</shortName>
        <ecNumber evidence="1">1.1.1.25</ecNumber>
    </recommendedName>
</protein>
<dbReference type="HAMAP" id="MF_00222">
    <property type="entry name" value="Shikimate_DH_AroE"/>
    <property type="match status" value="1"/>
</dbReference>
<feature type="binding site" evidence="1">
    <location>
        <position position="233"/>
    </location>
    <ligand>
        <name>NADP(+)</name>
        <dbReference type="ChEBI" id="CHEBI:58349"/>
    </ligand>
</feature>
<feature type="binding site" evidence="1">
    <location>
        <position position="209"/>
    </location>
    <ligand>
        <name>NADP(+)</name>
        <dbReference type="ChEBI" id="CHEBI:58349"/>
    </ligand>
</feature>
<evidence type="ECO:0000259" key="2">
    <source>
        <dbReference type="Pfam" id="PF01488"/>
    </source>
</evidence>
<feature type="domain" description="Quinate/shikimate 5-dehydrogenase/glutamyl-tRNA reductase" evidence="2">
    <location>
        <begin position="113"/>
        <end position="161"/>
    </location>
</feature>
<dbReference type="AlphaFoldDB" id="A0A830E6K2"/>
<dbReference type="InterPro" id="IPR006151">
    <property type="entry name" value="Shikm_DH/Glu-tRNA_Rdtase"/>
</dbReference>
<dbReference type="SUPFAM" id="SSF51735">
    <property type="entry name" value="NAD(P)-binding Rossmann-fold domains"/>
    <property type="match status" value="1"/>
</dbReference>
<feature type="binding site" evidence="1">
    <location>
        <position position="100"/>
    </location>
    <ligand>
        <name>shikimate</name>
        <dbReference type="ChEBI" id="CHEBI:36208"/>
    </ligand>
</feature>
<dbReference type="InterPro" id="IPR022893">
    <property type="entry name" value="Shikimate_DH_fam"/>
</dbReference>
<feature type="binding site" evidence="1">
    <location>
        <position position="211"/>
    </location>
    <ligand>
        <name>shikimate</name>
        <dbReference type="ChEBI" id="CHEBI:36208"/>
    </ligand>
</feature>
<dbReference type="EMBL" id="BMNM01000003">
    <property type="protein sequence ID" value="GGI74993.1"/>
    <property type="molecule type" value="Genomic_DNA"/>
</dbReference>
<dbReference type="GO" id="GO:0004764">
    <property type="term" value="F:shikimate 3-dehydrogenase (NADP+) activity"/>
    <property type="evidence" value="ECO:0007669"/>
    <property type="project" value="UniProtKB-UniRule"/>
</dbReference>
<dbReference type="Pfam" id="PF08501">
    <property type="entry name" value="Shikimate_dh_N"/>
    <property type="match status" value="1"/>
</dbReference>
<dbReference type="OrthoDB" id="8744at2157"/>
<reference evidence="7" key="3">
    <citation type="submission" date="2022-09" db="EMBL/GenBank/DDBJ databases">
        <title>Complete genome sequence of Vulcanisaeta souniana.</title>
        <authorList>
            <person name="Kato S."/>
            <person name="Itoh T."/>
            <person name="Ohkuma M."/>
        </authorList>
    </citation>
    <scope>NUCLEOTIDE SEQUENCE [LARGE SCALE GENOMIC DNA]</scope>
    <source>
        <strain evidence="7">JCM 11219</strain>
    </source>
</reference>
<dbReference type="GO" id="GO:0008652">
    <property type="term" value="P:amino acid biosynthetic process"/>
    <property type="evidence" value="ECO:0007669"/>
    <property type="project" value="UniProtKB-KW"/>
</dbReference>
<dbReference type="GO" id="GO:0009073">
    <property type="term" value="P:aromatic amino acid family biosynthetic process"/>
    <property type="evidence" value="ECO:0007669"/>
    <property type="project" value="UniProtKB-KW"/>
</dbReference>